<gene>
    <name evidence="3" type="ORF">BEMITA_LOCUS418</name>
</gene>
<keyword evidence="2" id="KW-0812">Transmembrane</keyword>
<dbReference type="Proteomes" id="UP001152759">
    <property type="component" value="Chromosome 1"/>
</dbReference>
<evidence type="ECO:0000313" key="3">
    <source>
        <dbReference type="EMBL" id="CAH0380697.1"/>
    </source>
</evidence>
<protein>
    <submittedName>
        <fullName evidence="3">Uncharacterized protein</fullName>
    </submittedName>
</protein>
<keyword evidence="2" id="KW-1133">Transmembrane helix</keyword>
<dbReference type="KEGG" id="btab:109040355"/>
<organism evidence="3 4">
    <name type="scientific">Bemisia tabaci</name>
    <name type="common">Sweetpotato whitefly</name>
    <name type="synonym">Aleurodes tabaci</name>
    <dbReference type="NCBI Taxonomy" id="7038"/>
    <lineage>
        <taxon>Eukaryota</taxon>
        <taxon>Metazoa</taxon>
        <taxon>Ecdysozoa</taxon>
        <taxon>Arthropoda</taxon>
        <taxon>Hexapoda</taxon>
        <taxon>Insecta</taxon>
        <taxon>Pterygota</taxon>
        <taxon>Neoptera</taxon>
        <taxon>Paraneoptera</taxon>
        <taxon>Hemiptera</taxon>
        <taxon>Sternorrhyncha</taxon>
        <taxon>Aleyrodoidea</taxon>
        <taxon>Aleyrodidae</taxon>
        <taxon>Aleyrodinae</taxon>
        <taxon>Bemisia</taxon>
    </lineage>
</organism>
<dbReference type="PANTHER" id="PTHR16983">
    <property type="entry name" value="UPAR/LY6 DOMAIN-CONTAINING PROTEIN"/>
    <property type="match status" value="1"/>
</dbReference>
<dbReference type="PANTHER" id="PTHR16983:SF10">
    <property type="entry name" value="PROTEIN QUIVER"/>
    <property type="match status" value="1"/>
</dbReference>
<dbReference type="EMBL" id="OU963862">
    <property type="protein sequence ID" value="CAH0380697.1"/>
    <property type="molecule type" value="Genomic_DNA"/>
</dbReference>
<keyword evidence="2" id="KW-0472">Membrane</keyword>
<sequence length="180" mass="20093">MHWQWTWMRSQRLVPVWILASIIILIYIPLSDEELLARLIHQTTASMERGNDLMCYECNTLRNGPGCNNLSIGDNSTFVSKCKGDKKMCIVKRYSYTTSTENSTSVQRIWSIERNCTNKCEPGCIVIGERTKLYACTKCCDKALCNTATGAAPPTHGGPPNHHALLPVLVAIYRAAASVR</sequence>
<dbReference type="SUPFAM" id="SSF57302">
    <property type="entry name" value="Snake toxin-like"/>
    <property type="match status" value="1"/>
</dbReference>
<accession>A0A9P0EYJ3</accession>
<evidence type="ECO:0000256" key="1">
    <source>
        <dbReference type="ARBA" id="ARBA00022729"/>
    </source>
</evidence>
<keyword evidence="1" id="KW-0732">Signal</keyword>
<reference evidence="3" key="1">
    <citation type="submission" date="2021-12" db="EMBL/GenBank/DDBJ databases">
        <authorList>
            <person name="King R."/>
        </authorList>
    </citation>
    <scope>NUCLEOTIDE SEQUENCE</scope>
</reference>
<dbReference type="CDD" id="cd00117">
    <property type="entry name" value="TFP"/>
    <property type="match status" value="1"/>
</dbReference>
<proteinExistence type="predicted"/>
<evidence type="ECO:0000256" key="2">
    <source>
        <dbReference type="SAM" id="Phobius"/>
    </source>
</evidence>
<keyword evidence="4" id="KW-1185">Reference proteome</keyword>
<name>A0A9P0EYJ3_BEMTA</name>
<dbReference type="OrthoDB" id="6415465at2759"/>
<dbReference type="InterPro" id="IPR045860">
    <property type="entry name" value="Snake_toxin-like_sf"/>
</dbReference>
<dbReference type="InterPro" id="IPR051110">
    <property type="entry name" value="Ly-6/neurotoxin-like_GPI-ap"/>
</dbReference>
<feature type="transmembrane region" description="Helical" evidence="2">
    <location>
        <begin position="12"/>
        <end position="30"/>
    </location>
</feature>
<dbReference type="AlphaFoldDB" id="A0A9P0EYJ3"/>
<evidence type="ECO:0000313" key="4">
    <source>
        <dbReference type="Proteomes" id="UP001152759"/>
    </source>
</evidence>